<reference evidence="9 10" key="1">
    <citation type="submission" date="2019-03" db="EMBL/GenBank/DDBJ databases">
        <title>The complete genome sequence of Swingsia samuiensis NBRC107927(T).</title>
        <authorList>
            <person name="Chua K.-O."/>
            <person name="Chan K.-G."/>
            <person name="See-Too W.-S."/>
        </authorList>
    </citation>
    <scope>NUCLEOTIDE SEQUENCE [LARGE SCALE GENOMIC DNA]</scope>
    <source>
        <strain evidence="9 10">AH83</strain>
    </source>
</reference>
<dbReference type="Pfam" id="PF16123">
    <property type="entry name" value="HAGH_C"/>
    <property type="match status" value="1"/>
</dbReference>
<keyword evidence="5 7" id="KW-0378">Hydrolase</keyword>
<dbReference type="GO" id="GO:0046872">
    <property type="term" value="F:metal ion binding"/>
    <property type="evidence" value="ECO:0007669"/>
    <property type="project" value="UniProtKB-KW"/>
</dbReference>
<dbReference type="PANTHER" id="PTHR43705:SF1">
    <property type="entry name" value="HYDROXYACYLGLUTATHIONE HYDROLASE GLOB"/>
    <property type="match status" value="1"/>
</dbReference>
<accession>A0A4Y6UHV9</accession>
<evidence type="ECO:0000313" key="9">
    <source>
        <dbReference type="EMBL" id="QDH16400.1"/>
    </source>
</evidence>
<comment type="subunit">
    <text evidence="7">Monomer.</text>
</comment>
<dbReference type="OrthoDB" id="9802248at2"/>
<feature type="binding site" evidence="7">
    <location>
        <position position="53"/>
    </location>
    <ligand>
        <name>Zn(2+)</name>
        <dbReference type="ChEBI" id="CHEBI:29105"/>
        <label>1</label>
    </ligand>
</feature>
<dbReference type="KEGG" id="ssam:E3D00_01570"/>
<dbReference type="EC" id="3.1.2.6" evidence="7"/>
<feature type="domain" description="Metallo-beta-lactamase" evidence="8">
    <location>
        <begin position="13"/>
        <end position="168"/>
    </location>
</feature>
<evidence type="ECO:0000256" key="5">
    <source>
        <dbReference type="ARBA" id="ARBA00022801"/>
    </source>
</evidence>
<keyword evidence="4 7" id="KW-0479">Metal-binding</keyword>
<dbReference type="SUPFAM" id="SSF56281">
    <property type="entry name" value="Metallo-hydrolase/oxidoreductase"/>
    <property type="match status" value="1"/>
</dbReference>
<dbReference type="UniPathway" id="UPA00619">
    <property type="reaction ID" value="UER00676"/>
</dbReference>
<dbReference type="InterPro" id="IPR032282">
    <property type="entry name" value="HAGH_C"/>
</dbReference>
<feature type="binding site" evidence="7">
    <location>
        <position position="57"/>
    </location>
    <ligand>
        <name>Zn(2+)</name>
        <dbReference type="ChEBI" id="CHEBI:29105"/>
        <label>2</label>
    </ligand>
</feature>
<comment type="pathway">
    <text evidence="2 7">Secondary metabolite metabolism; methylglyoxal degradation; (R)-lactate from methylglyoxal: step 2/2.</text>
</comment>
<dbReference type="InterPro" id="IPR035680">
    <property type="entry name" value="Clx_II_MBL"/>
</dbReference>
<protein>
    <recommendedName>
        <fullName evidence="7">Hydroxyacylglutathione hydrolase</fullName>
        <ecNumber evidence="7">3.1.2.6</ecNumber>
    </recommendedName>
    <alternativeName>
        <fullName evidence="7">Glyoxalase II</fullName>
        <shortName evidence="7">Glx II</shortName>
    </alternativeName>
</protein>
<evidence type="ECO:0000256" key="2">
    <source>
        <dbReference type="ARBA" id="ARBA00004963"/>
    </source>
</evidence>
<dbReference type="PIRSF" id="PIRSF005457">
    <property type="entry name" value="Glx"/>
    <property type="match status" value="1"/>
</dbReference>
<dbReference type="NCBIfam" id="TIGR03413">
    <property type="entry name" value="GSH_gloB"/>
    <property type="match status" value="1"/>
</dbReference>
<dbReference type="SMART" id="SM00849">
    <property type="entry name" value="Lactamase_B"/>
    <property type="match status" value="1"/>
</dbReference>
<dbReference type="EMBL" id="CP038141">
    <property type="protein sequence ID" value="QDH16400.1"/>
    <property type="molecule type" value="Genomic_DNA"/>
</dbReference>
<evidence type="ECO:0000313" key="10">
    <source>
        <dbReference type="Proteomes" id="UP000316313"/>
    </source>
</evidence>
<feature type="binding site" evidence="7">
    <location>
        <position position="168"/>
    </location>
    <ligand>
        <name>Zn(2+)</name>
        <dbReference type="ChEBI" id="CHEBI:29105"/>
        <label>2</label>
    </ligand>
</feature>
<feature type="binding site" evidence="7">
    <location>
        <position position="55"/>
    </location>
    <ligand>
        <name>Zn(2+)</name>
        <dbReference type="ChEBI" id="CHEBI:29105"/>
        <label>1</label>
    </ligand>
</feature>
<evidence type="ECO:0000256" key="7">
    <source>
        <dbReference type="HAMAP-Rule" id="MF_01374"/>
    </source>
</evidence>
<keyword evidence="6 7" id="KW-0862">Zinc</keyword>
<dbReference type="AlphaFoldDB" id="A0A4Y6UHV9"/>
<feature type="binding site" evidence="7">
    <location>
        <position position="111"/>
    </location>
    <ligand>
        <name>Zn(2+)</name>
        <dbReference type="ChEBI" id="CHEBI:29105"/>
        <label>1</label>
    </ligand>
</feature>
<dbReference type="GO" id="GO:0019243">
    <property type="term" value="P:methylglyoxal catabolic process to D-lactate via S-lactoyl-glutathione"/>
    <property type="evidence" value="ECO:0007669"/>
    <property type="project" value="UniProtKB-UniRule"/>
</dbReference>
<dbReference type="Gene3D" id="3.60.15.10">
    <property type="entry name" value="Ribonuclease Z/Hydroxyacylglutathione hydrolase-like"/>
    <property type="match status" value="1"/>
</dbReference>
<name>A0A4Y6UHV9_9PROT</name>
<evidence type="ECO:0000256" key="6">
    <source>
        <dbReference type="ARBA" id="ARBA00022833"/>
    </source>
</evidence>
<organism evidence="9 10">
    <name type="scientific">Swingsia samuiensis</name>
    <dbReference type="NCBI Taxonomy" id="1293412"/>
    <lineage>
        <taxon>Bacteria</taxon>
        <taxon>Pseudomonadati</taxon>
        <taxon>Pseudomonadota</taxon>
        <taxon>Alphaproteobacteria</taxon>
        <taxon>Acetobacterales</taxon>
        <taxon>Acetobacteraceae</taxon>
        <taxon>Swingsia</taxon>
    </lineage>
</organism>
<feature type="binding site" evidence="7">
    <location>
        <position position="130"/>
    </location>
    <ligand>
        <name>Zn(2+)</name>
        <dbReference type="ChEBI" id="CHEBI:29105"/>
        <label>2</label>
    </ligand>
</feature>
<keyword evidence="10" id="KW-1185">Reference proteome</keyword>
<dbReference type="InterPro" id="IPR017782">
    <property type="entry name" value="Hydroxyacylglutathione_Hdrlase"/>
</dbReference>
<evidence type="ECO:0000256" key="1">
    <source>
        <dbReference type="ARBA" id="ARBA00001623"/>
    </source>
</evidence>
<evidence type="ECO:0000256" key="4">
    <source>
        <dbReference type="ARBA" id="ARBA00022723"/>
    </source>
</evidence>
<comment type="similarity">
    <text evidence="3 7">Belongs to the metallo-beta-lactamase superfamily. Glyoxalase II family.</text>
</comment>
<dbReference type="InterPro" id="IPR036866">
    <property type="entry name" value="RibonucZ/Hydroxyglut_hydro"/>
</dbReference>
<dbReference type="Proteomes" id="UP000316313">
    <property type="component" value="Chromosome"/>
</dbReference>
<evidence type="ECO:0000256" key="3">
    <source>
        <dbReference type="ARBA" id="ARBA00006759"/>
    </source>
</evidence>
<evidence type="ECO:0000259" key="8">
    <source>
        <dbReference type="SMART" id="SM00849"/>
    </source>
</evidence>
<feature type="binding site" evidence="7">
    <location>
        <position position="58"/>
    </location>
    <ligand>
        <name>Zn(2+)</name>
        <dbReference type="ChEBI" id="CHEBI:29105"/>
        <label>2</label>
    </ligand>
</feature>
<comment type="cofactor">
    <cofactor evidence="7">
        <name>Zn(2+)</name>
        <dbReference type="ChEBI" id="CHEBI:29105"/>
    </cofactor>
    <text evidence="7">Binds 2 Zn(2+) ions per subunit.</text>
</comment>
<dbReference type="InterPro" id="IPR001279">
    <property type="entry name" value="Metallo-B-lactamas"/>
</dbReference>
<comment type="catalytic activity">
    <reaction evidence="1 7">
        <text>an S-(2-hydroxyacyl)glutathione + H2O = a 2-hydroxy carboxylate + glutathione + H(+)</text>
        <dbReference type="Rhea" id="RHEA:21864"/>
        <dbReference type="ChEBI" id="CHEBI:15377"/>
        <dbReference type="ChEBI" id="CHEBI:15378"/>
        <dbReference type="ChEBI" id="CHEBI:57925"/>
        <dbReference type="ChEBI" id="CHEBI:58896"/>
        <dbReference type="ChEBI" id="CHEBI:71261"/>
        <dbReference type="EC" id="3.1.2.6"/>
    </reaction>
</comment>
<dbReference type="HAMAP" id="MF_01374">
    <property type="entry name" value="Glyoxalase_2"/>
    <property type="match status" value="1"/>
</dbReference>
<gene>
    <name evidence="7 9" type="primary">gloB</name>
    <name evidence="9" type="ORF">E3D00_01570</name>
</gene>
<dbReference type="Pfam" id="PF00753">
    <property type="entry name" value="Lactamase_B"/>
    <property type="match status" value="1"/>
</dbReference>
<dbReference type="GO" id="GO:0004416">
    <property type="term" value="F:hydroxyacylglutathione hydrolase activity"/>
    <property type="evidence" value="ECO:0007669"/>
    <property type="project" value="UniProtKB-UniRule"/>
</dbReference>
<feature type="binding site" evidence="7">
    <location>
        <position position="130"/>
    </location>
    <ligand>
        <name>Zn(2+)</name>
        <dbReference type="ChEBI" id="CHEBI:29105"/>
        <label>1</label>
    </ligand>
</feature>
<comment type="function">
    <text evidence="7">Thiolesterase that catalyzes the hydrolysis of S-D-lactoyl-glutathione to form glutathione and D-lactic acid.</text>
</comment>
<dbReference type="InterPro" id="IPR050110">
    <property type="entry name" value="Glyoxalase_II_hydrolase"/>
</dbReference>
<dbReference type="CDD" id="cd07723">
    <property type="entry name" value="hydroxyacylglutathione_hydrolase_MBL-fold"/>
    <property type="match status" value="1"/>
</dbReference>
<dbReference type="RefSeq" id="WP_141459333.1">
    <property type="nucleotide sequence ID" value="NZ_CP038141.1"/>
</dbReference>
<dbReference type="PANTHER" id="PTHR43705">
    <property type="entry name" value="HYDROXYACYLGLUTATHIONE HYDROLASE"/>
    <property type="match status" value="1"/>
</dbReference>
<proteinExistence type="inferred from homology"/>
<sequence length="238" mass="26684">MAIDIRPVRVLTDNYAWLLTTDDGIRAVVDPGDAEPIMEVLGGEKLNLILLTHHHSDHTMGAEKLKERYGAKIFGPEKNLDLLPPLDRSLGDGESFLLGKHQVDVLLTPGHAVGHISFVIRDVPALFSGDVLFSAGCGRLLEGSAEELFRSLHRYDDLPDETLVCAGHEYTRSNIKFARSVDPDNLDLKRRSEEVEKLLSERKPTLPVTLGEERRTNPFLRALNVDIFAQLRREKDVF</sequence>